<gene>
    <name evidence="1" type="ORF">AQI95_22800</name>
</gene>
<organism evidence="1 2">
    <name type="scientific">Streptomyces yokosukanensis</name>
    <dbReference type="NCBI Taxonomy" id="67386"/>
    <lineage>
        <taxon>Bacteria</taxon>
        <taxon>Bacillati</taxon>
        <taxon>Actinomycetota</taxon>
        <taxon>Actinomycetes</taxon>
        <taxon>Kitasatosporales</taxon>
        <taxon>Streptomycetaceae</taxon>
        <taxon>Streptomyces</taxon>
    </lineage>
</organism>
<reference evidence="1 2" key="1">
    <citation type="submission" date="2015-10" db="EMBL/GenBank/DDBJ databases">
        <title>Draft genome sequence of Streptomyces yokosukanensis DSM 40224, type strain for the species Streptomyces yokosukanensis.</title>
        <authorList>
            <person name="Ruckert C."/>
            <person name="Winkler A."/>
            <person name="Kalinowski J."/>
            <person name="Kampfer P."/>
            <person name="Glaeser S."/>
        </authorList>
    </citation>
    <scope>NUCLEOTIDE SEQUENCE [LARGE SCALE GENOMIC DNA]</scope>
    <source>
        <strain evidence="1 2">DSM 40224</strain>
    </source>
</reference>
<dbReference type="AlphaFoldDB" id="A0A101P1T8"/>
<dbReference type="Proteomes" id="UP000053127">
    <property type="component" value="Unassembled WGS sequence"/>
</dbReference>
<name>A0A101P1T8_9ACTN</name>
<sequence>MYEETVSESAQVGANGCGEGARAVRPVAFYRDVDRLFRAGAGGTPGLGQLLAPGPLVLSPADWDMRRRRFSVIETFFRVTLDLFTASLHGEADPRIAKLLINDCPPALGTDHHRGLAAHLFTPPLFFRTDEAPDGTLYEIQCPGSGWGEYELVRDLYAQHGLLDGETSVPSLARGFVEEVTALGLADEPILHLTDNASAPAGVRYFINRTRPQLRYFSWDADIKSLDCGLIRSHCFFSTMAENFASRRLRAAEEKGSPLFDVPPHVTFAQKAPMALPFWSVTRGAFPDAVRALFPHTQLVTPDGFEMPDGEHITLHRFASLPKGRRHFYLKNAGCDPAWNWGSQSVTRLHGSSRSVLTALELAARRTAAGSPWIVQPEHTRREPVTWTDPATGEEREGVFHAKYSAYHGPRGLLAVLAESRDHTKVHSQTDTVMRPCAAGPPV</sequence>
<evidence type="ECO:0000313" key="1">
    <source>
        <dbReference type="EMBL" id="KUN03348.1"/>
    </source>
</evidence>
<protein>
    <submittedName>
        <fullName evidence="1">Uncharacterized protein</fullName>
    </submittedName>
</protein>
<dbReference type="EMBL" id="LMWN01000033">
    <property type="protein sequence ID" value="KUN03348.1"/>
    <property type="molecule type" value="Genomic_DNA"/>
</dbReference>
<proteinExistence type="predicted"/>
<evidence type="ECO:0000313" key="2">
    <source>
        <dbReference type="Proteomes" id="UP000053127"/>
    </source>
</evidence>
<keyword evidence="2" id="KW-1185">Reference proteome</keyword>
<comment type="caution">
    <text evidence="1">The sequence shown here is derived from an EMBL/GenBank/DDBJ whole genome shotgun (WGS) entry which is preliminary data.</text>
</comment>
<accession>A0A101P1T8</accession>